<evidence type="ECO:0000313" key="8">
    <source>
        <dbReference type="EMBL" id="CAB4948450.1"/>
    </source>
</evidence>
<reference evidence="7" key="1">
    <citation type="submission" date="2020-05" db="EMBL/GenBank/DDBJ databases">
        <authorList>
            <person name="Chiriac C."/>
            <person name="Salcher M."/>
            <person name="Ghai R."/>
            <person name="Kavagutti S V."/>
        </authorList>
    </citation>
    <scope>NUCLEOTIDE SEQUENCE</scope>
</reference>
<evidence type="ECO:0000313" key="9">
    <source>
        <dbReference type="EMBL" id="CAB4982381.1"/>
    </source>
</evidence>
<protein>
    <submittedName>
        <fullName evidence="7">Unannotated protein</fullName>
    </submittedName>
</protein>
<accession>A0A6J7C2B3</accession>
<dbReference type="EMBL" id="CAFBMT010000019">
    <property type="protein sequence ID" value="CAB4948450.1"/>
    <property type="molecule type" value="Genomic_DNA"/>
</dbReference>
<evidence type="ECO:0000256" key="1">
    <source>
        <dbReference type="ARBA" id="ARBA00006484"/>
    </source>
</evidence>
<dbReference type="InterPro" id="IPR020904">
    <property type="entry name" value="Sc_DH/Rdtase_CS"/>
</dbReference>
<feature type="domain" description="Ketoreductase" evidence="3">
    <location>
        <begin position="6"/>
        <end position="174"/>
    </location>
</feature>
<evidence type="ECO:0000313" key="7">
    <source>
        <dbReference type="EMBL" id="CAB4850053.1"/>
    </source>
</evidence>
<name>A0A6J7C2B3_9ZZZZ</name>
<evidence type="ECO:0000313" key="4">
    <source>
        <dbReference type="EMBL" id="CAB4365026.1"/>
    </source>
</evidence>
<sequence length="241" mass="24664">MDNDKRTAIVTGGSSGIGLATGRELARRGYDVVLTARREGPLQEAAAASGARWIAADSADPDAFAAVVAAAGRVDLLVHAAGVMAGTFVRKETLATFESVVRTNLTSAYVVAHAVLPVMPAGGRMVFVSSSSAHAPQPGKSAYSASKAGLTAFALAMAAEVQRDGIAVHLVTTGPVATPMLDDVHFPMRTLSADDVTAAIVWLDTLPGNVVLPEVCLSSVDSGPFAPDLFVPEAARALGRG</sequence>
<dbReference type="InterPro" id="IPR036291">
    <property type="entry name" value="NAD(P)-bd_dom_sf"/>
</dbReference>
<evidence type="ECO:0000256" key="2">
    <source>
        <dbReference type="ARBA" id="ARBA00023002"/>
    </source>
</evidence>
<evidence type="ECO:0000313" key="6">
    <source>
        <dbReference type="EMBL" id="CAB4816305.1"/>
    </source>
</evidence>
<dbReference type="CDD" id="cd05233">
    <property type="entry name" value="SDR_c"/>
    <property type="match status" value="1"/>
</dbReference>
<dbReference type="PANTHER" id="PTHR44196">
    <property type="entry name" value="DEHYDROGENASE/REDUCTASE SDR FAMILY MEMBER 7B"/>
    <property type="match status" value="1"/>
</dbReference>
<dbReference type="InterPro" id="IPR057326">
    <property type="entry name" value="KR_dom"/>
</dbReference>
<dbReference type="EMBL" id="CAFAAV010000068">
    <property type="protein sequence ID" value="CAB4816305.1"/>
    <property type="molecule type" value="Genomic_DNA"/>
</dbReference>
<proteinExistence type="inferred from homology"/>
<dbReference type="EMBL" id="CAESGF010000022">
    <property type="protein sequence ID" value="CAB4365026.1"/>
    <property type="molecule type" value="Genomic_DNA"/>
</dbReference>
<dbReference type="InterPro" id="IPR002347">
    <property type="entry name" value="SDR_fam"/>
</dbReference>
<dbReference type="PRINTS" id="PR00080">
    <property type="entry name" value="SDRFAMILY"/>
</dbReference>
<dbReference type="AlphaFoldDB" id="A0A6J7C2B3"/>
<dbReference type="GO" id="GO:0016491">
    <property type="term" value="F:oxidoreductase activity"/>
    <property type="evidence" value="ECO:0007669"/>
    <property type="project" value="UniProtKB-KW"/>
</dbReference>
<evidence type="ECO:0000313" key="5">
    <source>
        <dbReference type="EMBL" id="CAB4738027.1"/>
    </source>
</evidence>
<dbReference type="EMBL" id="CAEZYF010000021">
    <property type="protein sequence ID" value="CAB4738027.1"/>
    <property type="molecule type" value="Genomic_DNA"/>
</dbReference>
<dbReference type="EMBL" id="CAFBIY010000046">
    <property type="protein sequence ID" value="CAB4850053.1"/>
    <property type="molecule type" value="Genomic_DNA"/>
</dbReference>
<dbReference type="PROSITE" id="PS00061">
    <property type="entry name" value="ADH_SHORT"/>
    <property type="match status" value="1"/>
</dbReference>
<evidence type="ECO:0000259" key="3">
    <source>
        <dbReference type="SMART" id="SM00822"/>
    </source>
</evidence>
<organism evidence="7">
    <name type="scientific">freshwater metagenome</name>
    <dbReference type="NCBI Taxonomy" id="449393"/>
    <lineage>
        <taxon>unclassified sequences</taxon>
        <taxon>metagenomes</taxon>
        <taxon>ecological metagenomes</taxon>
    </lineage>
</organism>
<dbReference type="Gene3D" id="3.40.50.720">
    <property type="entry name" value="NAD(P)-binding Rossmann-like Domain"/>
    <property type="match status" value="1"/>
</dbReference>
<dbReference type="PRINTS" id="PR00081">
    <property type="entry name" value="GDHRDH"/>
</dbReference>
<dbReference type="SMART" id="SM00822">
    <property type="entry name" value="PKS_KR"/>
    <property type="match status" value="1"/>
</dbReference>
<dbReference type="GO" id="GO:0016020">
    <property type="term" value="C:membrane"/>
    <property type="evidence" value="ECO:0007669"/>
    <property type="project" value="TreeGrafter"/>
</dbReference>
<keyword evidence="2" id="KW-0560">Oxidoreductase</keyword>
<dbReference type="SUPFAM" id="SSF51735">
    <property type="entry name" value="NAD(P)-binding Rossmann-fold domains"/>
    <property type="match status" value="1"/>
</dbReference>
<dbReference type="Pfam" id="PF00106">
    <property type="entry name" value="adh_short"/>
    <property type="match status" value="1"/>
</dbReference>
<gene>
    <name evidence="5" type="ORF">UFOPK2656_02688</name>
    <name evidence="6" type="ORF">UFOPK3099_01096</name>
    <name evidence="7" type="ORF">UFOPK3267_01063</name>
    <name evidence="8" type="ORF">UFOPK3651_02682</name>
    <name evidence="9" type="ORF">UFOPK3931_00888</name>
    <name evidence="4" type="ORF">UFOPK4189_02785</name>
</gene>
<comment type="similarity">
    <text evidence="1">Belongs to the short-chain dehydrogenases/reductases (SDR) family.</text>
</comment>
<dbReference type="PANTHER" id="PTHR44196:SF1">
    <property type="entry name" value="DEHYDROGENASE_REDUCTASE SDR FAMILY MEMBER 7B"/>
    <property type="match status" value="1"/>
</dbReference>
<dbReference type="EMBL" id="CAFBOL010000016">
    <property type="protein sequence ID" value="CAB4982381.1"/>
    <property type="molecule type" value="Genomic_DNA"/>
</dbReference>